<comment type="caution">
    <text evidence="3">The sequence shown here is derived from an EMBL/GenBank/DDBJ whole genome shotgun (WGS) entry which is preliminary data.</text>
</comment>
<dbReference type="InterPro" id="IPR024498">
    <property type="entry name" value="DUF2786"/>
</dbReference>
<keyword evidence="4" id="KW-1185">Reference proteome</keyword>
<dbReference type="RefSeq" id="WP_285870472.1">
    <property type="nucleotide sequence ID" value="NZ_JARFYM010000017.1"/>
</dbReference>
<evidence type="ECO:0000259" key="2">
    <source>
        <dbReference type="Pfam" id="PF23771"/>
    </source>
</evidence>
<proteinExistence type="predicted"/>
<organism evidence="3 4">
    <name type="scientific">Rhizobium mayense</name>
    <dbReference type="NCBI Taxonomy" id="1312184"/>
    <lineage>
        <taxon>Bacteria</taxon>
        <taxon>Pseudomonadati</taxon>
        <taxon>Pseudomonadota</taxon>
        <taxon>Alphaproteobacteria</taxon>
        <taxon>Hyphomicrobiales</taxon>
        <taxon>Rhizobiaceae</taxon>
        <taxon>Rhizobium/Agrobacterium group</taxon>
        <taxon>Rhizobium</taxon>
    </lineage>
</organism>
<dbReference type="EMBL" id="JARFYM010000017">
    <property type="protein sequence ID" value="MDL2401279.1"/>
    <property type="molecule type" value="Genomic_DNA"/>
</dbReference>
<evidence type="ECO:0000313" key="3">
    <source>
        <dbReference type="EMBL" id="MDL2401279.1"/>
    </source>
</evidence>
<evidence type="ECO:0000313" key="4">
    <source>
        <dbReference type="Proteomes" id="UP001172645"/>
    </source>
</evidence>
<feature type="domain" description="DUF7168" evidence="2">
    <location>
        <begin position="48"/>
        <end position="184"/>
    </location>
</feature>
<protein>
    <submittedName>
        <fullName evidence="3">DUF2786 domain-containing protein</fullName>
    </submittedName>
</protein>
<accession>A0ABT7JY51</accession>
<evidence type="ECO:0000259" key="1">
    <source>
        <dbReference type="Pfam" id="PF10979"/>
    </source>
</evidence>
<sequence length="227" mass="24775">MDRDDLKRRINSLRRMTTGSGCTEQEALAAAAKAAELMASHGLSADELEMTSSTISTDKGSSSPESRLWGAIASCTNTSVLWTMGPEGKALIFIGRDPWPEIAGYLVDVCSNAVKFEQKKFRAGEFYKRRRATATRRQALRDFTYGLIVRIVERLRELFAATISDAAQAAARAERDRQFASSKVVKSAKYKPRFDQAISAGWRAGGDVHLSHGVGTRSARKLIGGAA</sequence>
<dbReference type="Pfam" id="PF10979">
    <property type="entry name" value="DUF2786"/>
    <property type="match status" value="1"/>
</dbReference>
<name>A0ABT7JY51_9HYPH</name>
<dbReference type="InterPro" id="IPR055592">
    <property type="entry name" value="DUF7168"/>
</dbReference>
<dbReference type="Proteomes" id="UP001172645">
    <property type="component" value="Unassembled WGS sequence"/>
</dbReference>
<dbReference type="Pfam" id="PF23771">
    <property type="entry name" value="DUF7168"/>
    <property type="match status" value="1"/>
</dbReference>
<feature type="domain" description="DUF2786" evidence="1">
    <location>
        <begin position="7"/>
        <end position="44"/>
    </location>
</feature>
<gene>
    <name evidence="3" type="ORF">PY649_20440</name>
</gene>
<reference evidence="3" key="1">
    <citation type="submission" date="2023-06" db="EMBL/GenBank/DDBJ databases">
        <title>Phylogenetic Diversity of Rhizobium strains.</title>
        <authorList>
            <person name="Moura F.T."/>
            <person name="Helene L.C.F."/>
            <person name="Hungria M."/>
        </authorList>
    </citation>
    <scope>NUCLEOTIDE SEQUENCE</scope>
    <source>
        <strain evidence="3">CCGE526</strain>
    </source>
</reference>